<evidence type="ECO:0000256" key="2">
    <source>
        <dbReference type="ARBA" id="ARBA00022723"/>
    </source>
</evidence>
<sequence length="206" mass="23654">MENESAKSVTDNIANGMYTLSGQRKGRSFIWNILTEIVKPDNSTLKEFVFCRTCRNVLKYNASQTSNLNRHSCCKNLKQSQSLKTVKPLDKTETIEKCANWITEDWRPFSTVRGSGFVKLVKFFIKIGATYGEHDDVEDMLPDHTTISRKVTKCANDKKEELKAEINKIVSSGGASATIDMWLDNFVKRNFLGVTFHYQKDFKFWE</sequence>
<organism evidence="10">
    <name type="scientific">Bactrocera dorsalis</name>
    <name type="common">Oriental fruit fly</name>
    <name type="synonym">Dacus dorsalis</name>
    <dbReference type="NCBI Taxonomy" id="27457"/>
    <lineage>
        <taxon>Eukaryota</taxon>
        <taxon>Metazoa</taxon>
        <taxon>Ecdysozoa</taxon>
        <taxon>Arthropoda</taxon>
        <taxon>Hexapoda</taxon>
        <taxon>Insecta</taxon>
        <taxon>Pterygota</taxon>
        <taxon>Neoptera</taxon>
        <taxon>Endopterygota</taxon>
        <taxon>Diptera</taxon>
        <taxon>Brachycera</taxon>
        <taxon>Muscomorpha</taxon>
        <taxon>Tephritoidea</taxon>
        <taxon>Tephritidae</taxon>
        <taxon>Bactrocera</taxon>
        <taxon>Bactrocera</taxon>
    </lineage>
</organism>
<accession>A0A034WLQ6</accession>
<dbReference type="GO" id="GO:0005634">
    <property type="term" value="C:nucleus"/>
    <property type="evidence" value="ECO:0007669"/>
    <property type="project" value="UniProtKB-SubCell"/>
</dbReference>
<evidence type="ECO:0000256" key="3">
    <source>
        <dbReference type="ARBA" id="ARBA00022771"/>
    </source>
</evidence>
<dbReference type="PANTHER" id="PTHR46481">
    <property type="entry name" value="ZINC FINGER BED DOMAIN-CONTAINING PROTEIN 4"/>
    <property type="match status" value="1"/>
</dbReference>
<comment type="subcellular location">
    <subcellularLocation>
        <location evidence="1">Nucleus</location>
    </subcellularLocation>
</comment>
<protein>
    <submittedName>
        <fullName evidence="10">Transposable element Hobo transposase</fullName>
    </submittedName>
</protein>
<dbReference type="InterPro" id="IPR052035">
    <property type="entry name" value="ZnF_BED_domain_contain"/>
</dbReference>
<evidence type="ECO:0000256" key="4">
    <source>
        <dbReference type="ARBA" id="ARBA00022833"/>
    </source>
</evidence>
<feature type="domain" description="BED-type" evidence="9">
    <location>
        <begin position="25"/>
        <end position="71"/>
    </location>
</feature>
<dbReference type="Gene3D" id="1.10.10.1070">
    <property type="entry name" value="Zinc finger, BED domain-containing"/>
    <property type="match status" value="1"/>
</dbReference>
<name>A0A034WLQ6_BACDO</name>
<dbReference type="AlphaFoldDB" id="A0A034WLQ6"/>
<dbReference type="EMBL" id="GAKP01003867">
    <property type="protein sequence ID" value="JAC55085.1"/>
    <property type="molecule type" value="Transcribed_RNA"/>
</dbReference>
<dbReference type="InterPro" id="IPR003656">
    <property type="entry name" value="Znf_BED"/>
</dbReference>
<dbReference type="GO" id="GO:0003677">
    <property type="term" value="F:DNA binding"/>
    <property type="evidence" value="ECO:0007669"/>
    <property type="project" value="InterPro"/>
</dbReference>
<proteinExistence type="predicted"/>
<evidence type="ECO:0000259" key="9">
    <source>
        <dbReference type="PROSITE" id="PS50808"/>
    </source>
</evidence>
<keyword evidence="7" id="KW-0539">Nucleus</keyword>
<keyword evidence="6" id="KW-0804">Transcription</keyword>
<evidence type="ECO:0000256" key="7">
    <source>
        <dbReference type="ARBA" id="ARBA00023242"/>
    </source>
</evidence>
<dbReference type="PROSITE" id="PS50808">
    <property type="entry name" value="ZF_BED"/>
    <property type="match status" value="1"/>
</dbReference>
<evidence type="ECO:0000256" key="6">
    <source>
        <dbReference type="ARBA" id="ARBA00023163"/>
    </source>
</evidence>
<keyword evidence="2" id="KW-0479">Metal-binding</keyword>
<dbReference type="GO" id="GO:0008270">
    <property type="term" value="F:zinc ion binding"/>
    <property type="evidence" value="ECO:0007669"/>
    <property type="project" value="UniProtKB-KW"/>
</dbReference>
<evidence type="ECO:0000256" key="5">
    <source>
        <dbReference type="ARBA" id="ARBA00023015"/>
    </source>
</evidence>
<gene>
    <name evidence="10" type="primary">HOBOT</name>
</gene>
<reference evidence="10" key="1">
    <citation type="journal article" date="2014" name="BMC Genomics">
        <title>Characterizing the developmental transcriptome of the oriental fruit fly, Bactrocera dorsalis (Diptera: Tephritidae) through comparative genomic analysis with Drosophila melanogaster utilizing modENCODE datasets.</title>
        <authorList>
            <person name="Geib S.M."/>
            <person name="Calla B."/>
            <person name="Hall B."/>
            <person name="Hou S."/>
            <person name="Manoukis N.C."/>
        </authorList>
    </citation>
    <scope>NUCLEOTIDE SEQUENCE</scope>
    <source>
        <strain evidence="10">Punador</strain>
    </source>
</reference>
<dbReference type="Pfam" id="PF10683">
    <property type="entry name" value="DBD_Tnp_Hermes"/>
    <property type="match status" value="1"/>
</dbReference>
<keyword evidence="3 8" id="KW-0863">Zinc-finger</keyword>
<dbReference type="EMBL" id="GAKP01003868">
    <property type="protein sequence ID" value="JAC55084.1"/>
    <property type="molecule type" value="Transcribed_RNA"/>
</dbReference>
<evidence type="ECO:0000313" key="10">
    <source>
        <dbReference type="EMBL" id="JAC55085.1"/>
    </source>
</evidence>
<keyword evidence="4" id="KW-0862">Zinc</keyword>
<dbReference type="SMART" id="SM00614">
    <property type="entry name" value="ZnF_BED"/>
    <property type="match status" value="1"/>
</dbReference>
<evidence type="ECO:0000256" key="1">
    <source>
        <dbReference type="ARBA" id="ARBA00004123"/>
    </source>
</evidence>
<dbReference type="PANTHER" id="PTHR46481:SF10">
    <property type="entry name" value="ZINC FINGER BED DOMAIN-CONTAINING PROTEIN 39"/>
    <property type="match status" value="1"/>
</dbReference>
<dbReference type="SUPFAM" id="SSF140996">
    <property type="entry name" value="Hermes dimerisation domain"/>
    <property type="match status" value="1"/>
</dbReference>
<keyword evidence="5" id="KW-0805">Transcription regulation</keyword>
<evidence type="ECO:0000256" key="8">
    <source>
        <dbReference type="PROSITE-ProRule" id="PRU00027"/>
    </source>
</evidence>
<dbReference type="InterPro" id="IPR018473">
    <property type="entry name" value="Hermes_transposase_DNA-db"/>
</dbReference>